<reference evidence="3 4" key="1">
    <citation type="submission" date="2017-04" db="EMBL/GenBank/DDBJ databases">
        <authorList>
            <person name="Afonso C.L."/>
            <person name="Miller P.J."/>
            <person name="Scott M.A."/>
            <person name="Spackman E."/>
            <person name="Goraichik I."/>
            <person name="Dimitrov K.M."/>
            <person name="Suarez D.L."/>
            <person name="Swayne D.E."/>
        </authorList>
    </citation>
    <scope>NUCLEOTIDE SEQUENCE [LARGE SCALE GENOMIC DNA]</scope>
    <source>
        <strain evidence="3 4">11</strain>
    </source>
</reference>
<dbReference type="RefSeq" id="WP_085499095.1">
    <property type="nucleotide sequence ID" value="NZ_FXAZ01000013.1"/>
</dbReference>
<accession>A0A1X7M150</accession>
<dbReference type="Pfam" id="PF06013">
    <property type="entry name" value="WXG100"/>
    <property type="match status" value="1"/>
</dbReference>
<dbReference type="InterPro" id="IPR010310">
    <property type="entry name" value="T7SS_ESAT-6-like"/>
</dbReference>
<gene>
    <name evidence="3" type="ORF">SAMN06295960_4949</name>
</gene>
<feature type="compositionally biased region" description="Polar residues" evidence="2">
    <location>
        <begin position="8"/>
        <end position="17"/>
    </location>
</feature>
<dbReference type="SUPFAM" id="SSF140453">
    <property type="entry name" value="EsxAB dimer-like"/>
    <property type="match status" value="1"/>
</dbReference>
<evidence type="ECO:0000313" key="3">
    <source>
        <dbReference type="EMBL" id="SMG59474.1"/>
    </source>
</evidence>
<evidence type="ECO:0000313" key="4">
    <source>
        <dbReference type="Proteomes" id="UP000193834"/>
    </source>
</evidence>
<proteinExistence type="predicted"/>
<evidence type="ECO:0000256" key="1">
    <source>
        <dbReference type="SAM" id="Coils"/>
    </source>
</evidence>
<dbReference type="STRING" id="1852522.SAMN06295960_4949"/>
<feature type="compositionally biased region" description="Basic and acidic residues" evidence="2">
    <location>
        <begin position="18"/>
        <end position="27"/>
    </location>
</feature>
<protein>
    <submittedName>
        <fullName evidence="3">WXG100 family type VII secretion target</fullName>
    </submittedName>
</protein>
<dbReference type="Proteomes" id="UP000193834">
    <property type="component" value="Unassembled WGS sequence"/>
</dbReference>
<dbReference type="Gene3D" id="1.10.287.850">
    <property type="entry name" value="HP0062-like domain"/>
    <property type="match status" value="1"/>
</dbReference>
<feature type="region of interest" description="Disordered" evidence="2">
    <location>
        <begin position="1"/>
        <end position="30"/>
    </location>
</feature>
<organism evidence="3 4">
    <name type="scientific">Paenibacillus aquistagni</name>
    <dbReference type="NCBI Taxonomy" id="1852522"/>
    <lineage>
        <taxon>Bacteria</taxon>
        <taxon>Bacillati</taxon>
        <taxon>Bacillota</taxon>
        <taxon>Bacilli</taxon>
        <taxon>Bacillales</taxon>
        <taxon>Paenibacillaceae</taxon>
        <taxon>Paenibacillus</taxon>
    </lineage>
</organism>
<sequence length="110" mass="12451">MSIRPYEIQQSASQIQRLTDEANRSSRDVNMSVSRTQQYWKGAAASAFQSSGQELSSRSSSLLGKAKQLESEIRRLASSVQSAEEERERKRLEAERLAAQAREAARYNNR</sequence>
<dbReference type="AlphaFoldDB" id="A0A1X7M150"/>
<evidence type="ECO:0000256" key="2">
    <source>
        <dbReference type="SAM" id="MobiDB-lite"/>
    </source>
</evidence>
<feature type="coiled-coil region" evidence="1">
    <location>
        <begin position="66"/>
        <end position="102"/>
    </location>
</feature>
<keyword evidence="4" id="KW-1185">Reference proteome</keyword>
<dbReference type="EMBL" id="FXAZ01000013">
    <property type="protein sequence ID" value="SMG59474.1"/>
    <property type="molecule type" value="Genomic_DNA"/>
</dbReference>
<keyword evidence="1" id="KW-0175">Coiled coil</keyword>
<dbReference type="InterPro" id="IPR036689">
    <property type="entry name" value="ESAT-6-like_sf"/>
</dbReference>
<name>A0A1X7M150_9BACL</name>